<reference key="2">
    <citation type="submission" date="2011-02" db="EMBL/GenBank/DDBJ databases">
        <authorList>
            <person name="Roh H."/>
            <person name="Ko H.-J."/>
            <person name="Kim S.-H."/>
            <person name="Choi I.-G."/>
            <person name="Oh S."/>
        </authorList>
    </citation>
    <scope>NUCLEOTIDE SEQUENCE</scope>
    <source>
        <strain>30SC</strain>
    </source>
</reference>
<dbReference type="AlphaFoldDB" id="F0TFD5"/>
<reference evidence="1 2" key="1">
    <citation type="journal article" date="2011" name="J. Bacteriol.">
        <title>Complete genome sequencing of Lactobacillus acidophilus 30SC, isolated from swine intestine.</title>
        <authorList>
            <person name="Oh S."/>
            <person name="Roh H."/>
            <person name="Ko H.J."/>
            <person name="Kim S."/>
            <person name="Kim K.H."/>
            <person name="Lee S.E."/>
            <person name="Chang I.S."/>
            <person name="Kim S."/>
            <person name="Choi I.G."/>
        </authorList>
    </citation>
    <scope>NUCLEOTIDE SEQUENCE [LARGE SCALE GENOMIC DNA]</scope>
    <source>
        <strain evidence="1 2">30SC</strain>
    </source>
</reference>
<organism evidence="1 2">
    <name type="scientific">Lactobacillus amylovorus</name>
    <dbReference type="NCBI Taxonomy" id="1604"/>
    <lineage>
        <taxon>Bacteria</taxon>
        <taxon>Bacillati</taxon>
        <taxon>Bacillota</taxon>
        <taxon>Bacilli</taxon>
        <taxon>Lactobacillales</taxon>
        <taxon>Lactobacillaceae</taxon>
        <taxon>Lactobacillus</taxon>
    </lineage>
</organism>
<dbReference type="Proteomes" id="UP000007491">
    <property type="component" value="Chromosome"/>
</dbReference>
<gene>
    <name evidence="1" type="ordered locus">LAC30SC_06525</name>
</gene>
<sequence>MRYDTKVYFWKDETGKYNPVTHKHEKSIQLTCTAYANVTDLGLTNQVELLGGIKEGSKTIRIIDLPPDKYDFIKIENDPHKYRFVSSLNVSKGYAMIVGRDNG</sequence>
<evidence type="ECO:0000313" key="1">
    <source>
        <dbReference type="EMBL" id="ADZ07429.1"/>
    </source>
</evidence>
<proteinExistence type="predicted"/>
<dbReference type="STRING" id="1604.LAC30SC_06525"/>
<name>F0TFD5_LACAM</name>
<protein>
    <recommendedName>
        <fullName evidence="3">Phage protein</fullName>
    </recommendedName>
</protein>
<evidence type="ECO:0000313" key="2">
    <source>
        <dbReference type="Proteomes" id="UP000007491"/>
    </source>
</evidence>
<dbReference type="KEGG" id="lai:LAC30SC_06525"/>
<evidence type="ECO:0008006" key="3">
    <source>
        <dbReference type="Google" id="ProtNLM"/>
    </source>
</evidence>
<dbReference type="RefSeq" id="WP_013642053.1">
    <property type="nucleotide sequence ID" value="NC_015214.1"/>
</dbReference>
<dbReference type="OrthoDB" id="2327026at2"/>
<dbReference type="HOGENOM" id="CLU_174663_1_0_9"/>
<dbReference type="EMBL" id="CP002559">
    <property type="protein sequence ID" value="ADZ07429.1"/>
    <property type="molecule type" value="Genomic_DNA"/>
</dbReference>
<accession>F0TFD5</accession>